<organism evidence="1 2">
    <name type="scientific">Galerina marginata (strain CBS 339.88)</name>
    <dbReference type="NCBI Taxonomy" id="685588"/>
    <lineage>
        <taxon>Eukaryota</taxon>
        <taxon>Fungi</taxon>
        <taxon>Dikarya</taxon>
        <taxon>Basidiomycota</taxon>
        <taxon>Agaricomycotina</taxon>
        <taxon>Agaricomycetes</taxon>
        <taxon>Agaricomycetidae</taxon>
        <taxon>Agaricales</taxon>
        <taxon>Agaricineae</taxon>
        <taxon>Strophariaceae</taxon>
        <taxon>Galerina</taxon>
    </lineage>
</organism>
<sequence length="158" mass="17449">MAVLKKALTDGRRDPSISCLLQPCFPPRASSALSSYPSSSLLTEITQKDLHSSMSSPRMGSRFWGEVGVDGRFTPARTMLVPEITTIVRRGLQENMNSALNGGTPSLRSRIGADKGGLSGFRRFAYLHPFTMKTLDVHHLQLSCRCLVLCFQAQTYKK</sequence>
<dbReference type="Proteomes" id="UP000027222">
    <property type="component" value="Unassembled WGS sequence"/>
</dbReference>
<reference evidence="2" key="1">
    <citation type="journal article" date="2014" name="Proc. Natl. Acad. Sci. U.S.A.">
        <title>Extensive sampling of basidiomycete genomes demonstrates inadequacy of the white-rot/brown-rot paradigm for wood decay fungi.</title>
        <authorList>
            <person name="Riley R."/>
            <person name="Salamov A.A."/>
            <person name="Brown D.W."/>
            <person name="Nagy L.G."/>
            <person name="Floudas D."/>
            <person name="Held B.W."/>
            <person name="Levasseur A."/>
            <person name="Lombard V."/>
            <person name="Morin E."/>
            <person name="Otillar R."/>
            <person name="Lindquist E.A."/>
            <person name="Sun H."/>
            <person name="LaButti K.M."/>
            <person name="Schmutz J."/>
            <person name="Jabbour D."/>
            <person name="Luo H."/>
            <person name="Baker S.E."/>
            <person name="Pisabarro A.G."/>
            <person name="Walton J.D."/>
            <person name="Blanchette R.A."/>
            <person name="Henrissat B."/>
            <person name="Martin F."/>
            <person name="Cullen D."/>
            <person name="Hibbett D.S."/>
            <person name="Grigoriev I.V."/>
        </authorList>
    </citation>
    <scope>NUCLEOTIDE SEQUENCE [LARGE SCALE GENOMIC DNA]</scope>
    <source>
        <strain evidence="2">CBS 339.88</strain>
    </source>
</reference>
<proteinExistence type="predicted"/>
<dbReference type="AlphaFoldDB" id="A0A067T454"/>
<evidence type="ECO:0000313" key="1">
    <source>
        <dbReference type="EMBL" id="KDR77901.1"/>
    </source>
</evidence>
<dbReference type="OrthoDB" id="5571888at2759"/>
<dbReference type="STRING" id="685588.A0A067T454"/>
<keyword evidence="2" id="KW-1185">Reference proteome</keyword>
<evidence type="ECO:0000313" key="2">
    <source>
        <dbReference type="Proteomes" id="UP000027222"/>
    </source>
</evidence>
<protein>
    <submittedName>
        <fullName evidence="1">Uncharacterized protein</fullName>
    </submittedName>
</protein>
<accession>A0A067T454</accession>
<name>A0A067T454_GALM3</name>
<gene>
    <name evidence="1" type="ORF">GALMADRAFT_1293107</name>
</gene>
<dbReference type="HOGENOM" id="CLU_1669522_0_0_1"/>
<dbReference type="EMBL" id="KL142375">
    <property type="protein sequence ID" value="KDR77901.1"/>
    <property type="molecule type" value="Genomic_DNA"/>
</dbReference>